<evidence type="ECO:0000313" key="12">
    <source>
        <dbReference type="EMBL" id="MEA5402470.1"/>
    </source>
</evidence>
<evidence type="ECO:0000256" key="4">
    <source>
        <dbReference type="ARBA" id="ARBA00022692"/>
    </source>
</evidence>
<dbReference type="Pfam" id="PF14905">
    <property type="entry name" value="OMP_b-brl_3"/>
    <property type="match status" value="1"/>
</dbReference>
<dbReference type="Pfam" id="PF13715">
    <property type="entry name" value="CarbopepD_reg_2"/>
    <property type="match status" value="1"/>
</dbReference>
<evidence type="ECO:0000259" key="10">
    <source>
        <dbReference type="Pfam" id="PF07715"/>
    </source>
</evidence>
<feature type="domain" description="Outer membrane protein beta-barrel" evidence="11">
    <location>
        <begin position="389"/>
        <end position="797"/>
    </location>
</feature>
<keyword evidence="6 7" id="KW-0998">Cell outer membrane</keyword>
<dbReference type="InterPro" id="IPR039426">
    <property type="entry name" value="TonB-dep_rcpt-like"/>
</dbReference>
<dbReference type="InterPro" id="IPR037066">
    <property type="entry name" value="Plug_dom_sf"/>
</dbReference>
<proteinExistence type="inferred from homology"/>
<dbReference type="InterPro" id="IPR012910">
    <property type="entry name" value="Plug_dom"/>
</dbReference>
<feature type="region of interest" description="Disordered" evidence="8">
    <location>
        <begin position="570"/>
        <end position="589"/>
    </location>
</feature>
<evidence type="ECO:0000256" key="7">
    <source>
        <dbReference type="PROSITE-ProRule" id="PRU01360"/>
    </source>
</evidence>
<dbReference type="Gene3D" id="2.40.170.20">
    <property type="entry name" value="TonB-dependent receptor, beta-barrel domain"/>
    <property type="match status" value="1"/>
</dbReference>
<name>A0ABU5S235_9BACT</name>
<evidence type="ECO:0000313" key="13">
    <source>
        <dbReference type="Proteomes" id="UP001303899"/>
    </source>
</evidence>
<keyword evidence="3 7" id="KW-1134">Transmembrane beta strand</keyword>
<keyword evidence="12" id="KW-0675">Receptor</keyword>
<dbReference type="PANTHER" id="PTHR40980">
    <property type="entry name" value="PLUG DOMAIN-CONTAINING PROTEIN"/>
    <property type="match status" value="1"/>
</dbReference>
<evidence type="ECO:0000256" key="6">
    <source>
        <dbReference type="ARBA" id="ARBA00023237"/>
    </source>
</evidence>
<keyword evidence="5 7" id="KW-0472">Membrane</keyword>
<evidence type="ECO:0000256" key="1">
    <source>
        <dbReference type="ARBA" id="ARBA00004571"/>
    </source>
</evidence>
<keyword evidence="9" id="KW-0732">Signal</keyword>
<comment type="subcellular location">
    <subcellularLocation>
        <location evidence="1 7">Cell outer membrane</location>
        <topology evidence="1 7">Multi-pass membrane protein</topology>
    </subcellularLocation>
</comment>
<dbReference type="PANTHER" id="PTHR40980:SF4">
    <property type="entry name" value="TONB-DEPENDENT RECEPTOR-LIKE BETA-BARREL DOMAIN-CONTAINING PROTEIN"/>
    <property type="match status" value="1"/>
</dbReference>
<feature type="domain" description="TonB-dependent receptor plug" evidence="10">
    <location>
        <begin position="131"/>
        <end position="218"/>
    </location>
</feature>
<evidence type="ECO:0000256" key="5">
    <source>
        <dbReference type="ARBA" id="ARBA00023136"/>
    </source>
</evidence>
<dbReference type="InterPro" id="IPR008969">
    <property type="entry name" value="CarboxyPept-like_regulatory"/>
</dbReference>
<dbReference type="Gene3D" id="2.170.130.10">
    <property type="entry name" value="TonB-dependent receptor, plug domain"/>
    <property type="match status" value="1"/>
</dbReference>
<evidence type="ECO:0000256" key="2">
    <source>
        <dbReference type="ARBA" id="ARBA00022448"/>
    </source>
</evidence>
<dbReference type="SUPFAM" id="SSF49464">
    <property type="entry name" value="Carboxypeptidase regulatory domain-like"/>
    <property type="match status" value="1"/>
</dbReference>
<feature type="chain" id="PRO_5045804916" evidence="9">
    <location>
        <begin position="21"/>
        <end position="818"/>
    </location>
</feature>
<dbReference type="PROSITE" id="PS52016">
    <property type="entry name" value="TONB_DEPENDENT_REC_3"/>
    <property type="match status" value="1"/>
</dbReference>
<dbReference type="RefSeq" id="WP_323327024.1">
    <property type="nucleotide sequence ID" value="NZ_JAYGIL010000005.1"/>
</dbReference>
<feature type="signal peptide" evidence="9">
    <location>
        <begin position="1"/>
        <end position="20"/>
    </location>
</feature>
<evidence type="ECO:0000259" key="11">
    <source>
        <dbReference type="Pfam" id="PF14905"/>
    </source>
</evidence>
<dbReference type="SUPFAM" id="SSF56935">
    <property type="entry name" value="Porins"/>
    <property type="match status" value="1"/>
</dbReference>
<dbReference type="EMBL" id="JAYGIL010000005">
    <property type="protein sequence ID" value="MEA5402470.1"/>
    <property type="molecule type" value="Genomic_DNA"/>
</dbReference>
<protein>
    <submittedName>
        <fullName evidence="12">TonB-dependent receptor</fullName>
    </submittedName>
</protein>
<organism evidence="12 13">
    <name type="scientific">Arcicella gelida</name>
    <dbReference type="NCBI Taxonomy" id="2984195"/>
    <lineage>
        <taxon>Bacteria</taxon>
        <taxon>Pseudomonadati</taxon>
        <taxon>Bacteroidota</taxon>
        <taxon>Cytophagia</taxon>
        <taxon>Cytophagales</taxon>
        <taxon>Flectobacillaceae</taxon>
        <taxon>Arcicella</taxon>
    </lineage>
</organism>
<dbReference type="InterPro" id="IPR041700">
    <property type="entry name" value="OMP_b-brl_3"/>
</dbReference>
<evidence type="ECO:0000256" key="8">
    <source>
        <dbReference type="SAM" id="MobiDB-lite"/>
    </source>
</evidence>
<dbReference type="InterPro" id="IPR036942">
    <property type="entry name" value="Beta-barrel_TonB_sf"/>
</dbReference>
<evidence type="ECO:0000256" key="9">
    <source>
        <dbReference type="SAM" id="SignalP"/>
    </source>
</evidence>
<evidence type="ECO:0000256" key="3">
    <source>
        <dbReference type="ARBA" id="ARBA00022452"/>
    </source>
</evidence>
<keyword evidence="4 7" id="KW-0812">Transmembrane</keyword>
<reference evidence="12 13" key="1">
    <citation type="submission" date="2023-12" db="EMBL/GenBank/DDBJ databases">
        <title>Novel species of the genus Arcicella isolated from rivers.</title>
        <authorList>
            <person name="Lu H."/>
        </authorList>
    </citation>
    <scope>NUCLEOTIDE SEQUENCE [LARGE SCALE GENOMIC DNA]</scope>
    <source>
        <strain evidence="12 13">DC2W</strain>
    </source>
</reference>
<keyword evidence="13" id="KW-1185">Reference proteome</keyword>
<dbReference type="Pfam" id="PF07715">
    <property type="entry name" value="Plug"/>
    <property type="match status" value="1"/>
</dbReference>
<accession>A0ABU5S235</accession>
<gene>
    <name evidence="12" type="ORF">VB776_06065</name>
</gene>
<comment type="caution">
    <text evidence="12">The sequence shown here is derived from an EMBL/GenBank/DDBJ whole genome shotgun (WGS) entry which is preliminary data.</text>
</comment>
<sequence>MKKITLAFLSFLFYFNYSYAQKPNTILQGILVDSLTHEPLPFATVRLDLGTNTKPLVELADDKGVFRFVNFNATKYQIKVDYMGYKTKVIEINSLKPTTDLGLITLSPTSQLLESITVTGVKPNMVATLEKQVFKADQFEVAKGGSATDVLKNIPSVMVNAEGEISVRGSKGFLVLINGKPTQVDVATILAQIPANTIDKIEMITSPSAKYDADGKAGIINIVTKSGTNDGLSLTTNVQYGFPRIKTYYNQAEPKRYGSDATLNYRKGKLEATLSGNYLQNDIAGRREGDVNTTINQVFTQFPSEGERSLQRQNYGLRASLIYSLTKQDELSAGVYWGERNQYRRADIFYNNTKTDLNTNQIIGRSNYYNTNLVLKSGSFKVYNFDYTHKFKDASALTLSTLYENALIDGYTQNRNLNIKDYKDTLQYTLNTTYNPLKALRLKADYEKTIGIGKLSIGYQFRHQQQDGDFVYLEKEGSNSPFMQNPAFTAKIKVLNRIHGMYMQYAGSFKNIEFSTGLRYENAFREFKDNKGNAPTILQLSNLFPSANLLYSIDNSFKLKLGYSKRVQRSTNNELNPYPEREHSETLEQGDPNIRPEFIDILEVGLTKDLKKASIYWNVYGQFINDIVNRVNSVYNDTILNRIYTNAGKARLLGSEIGITYLPIKQVKIFFGANTYNLQMNGSLFNNTVAVNNNAWVYSINSNISYQISSSLSTQFNLSYLSAKNTAQGVDSRFFQPNLSLKKSLMNNKLAIGLQWQNMALGQMKVNEQRITTFGKDFYTTTNYIQETNIILLNLTYSFNKTDKKTKLPTSEFGEKEF</sequence>
<comment type="similarity">
    <text evidence="7">Belongs to the TonB-dependent receptor family.</text>
</comment>
<dbReference type="Proteomes" id="UP001303899">
    <property type="component" value="Unassembled WGS sequence"/>
</dbReference>
<keyword evidence="2 7" id="KW-0813">Transport</keyword>